<dbReference type="GO" id="GO:0003677">
    <property type="term" value="F:DNA binding"/>
    <property type="evidence" value="ECO:0007669"/>
    <property type="project" value="UniProtKB-UniRule"/>
</dbReference>
<evidence type="ECO:0000256" key="5">
    <source>
        <dbReference type="ARBA" id="ARBA00022908"/>
    </source>
</evidence>
<evidence type="ECO:0000256" key="2">
    <source>
        <dbReference type="ARBA" id="ARBA00022490"/>
    </source>
</evidence>
<protein>
    <recommendedName>
        <fullName evidence="9">Tyrosine recombinase XerC</fullName>
    </recommendedName>
</protein>
<evidence type="ECO:0000259" key="11">
    <source>
        <dbReference type="PROSITE" id="PS51900"/>
    </source>
</evidence>
<keyword evidence="6 9" id="KW-0238">DNA-binding</keyword>
<feature type="active site" evidence="9">
    <location>
        <position position="258"/>
    </location>
</feature>
<keyword evidence="2 9" id="KW-0963">Cytoplasm</keyword>
<keyword evidence="7 9" id="KW-0233">DNA recombination</keyword>
<dbReference type="GO" id="GO:0009037">
    <property type="term" value="F:tyrosine-based site-specific recombinase activity"/>
    <property type="evidence" value="ECO:0007669"/>
    <property type="project" value="UniProtKB-UniRule"/>
</dbReference>
<feature type="active site" evidence="9">
    <location>
        <position position="164"/>
    </location>
</feature>
<feature type="domain" description="Tyr recombinase" evidence="10">
    <location>
        <begin position="122"/>
        <end position="306"/>
    </location>
</feature>
<feature type="domain" description="Core-binding (CB)" evidence="11">
    <location>
        <begin position="16"/>
        <end position="101"/>
    </location>
</feature>
<dbReference type="GO" id="GO:0051301">
    <property type="term" value="P:cell division"/>
    <property type="evidence" value="ECO:0007669"/>
    <property type="project" value="UniProtKB-KW"/>
</dbReference>
<evidence type="ECO:0000256" key="3">
    <source>
        <dbReference type="ARBA" id="ARBA00022618"/>
    </source>
</evidence>
<evidence type="ECO:0000259" key="10">
    <source>
        <dbReference type="PROSITE" id="PS51898"/>
    </source>
</evidence>
<name>A0A380CUK6_SPHSI</name>
<comment type="function">
    <text evidence="9">Site-specific tyrosine recombinase, which acts by catalyzing the cutting and rejoining of the recombining DNA molecules. The XerC-XerD complex is essential to convert dimers of the bacterial chromosome into monomers to permit their segregation at cell division. It also contributes to the segregational stability of plasmids.</text>
</comment>
<dbReference type="EMBL" id="UGYW01000002">
    <property type="protein sequence ID" value="SUJ29300.1"/>
    <property type="molecule type" value="Genomic_DNA"/>
</dbReference>
<organism evidence="12 13">
    <name type="scientific">Sphingobacterium spiritivorum</name>
    <name type="common">Flavobacterium spiritivorum</name>
    <dbReference type="NCBI Taxonomy" id="258"/>
    <lineage>
        <taxon>Bacteria</taxon>
        <taxon>Pseudomonadati</taxon>
        <taxon>Bacteroidota</taxon>
        <taxon>Sphingobacteriia</taxon>
        <taxon>Sphingobacteriales</taxon>
        <taxon>Sphingobacteriaceae</taxon>
        <taxon>Sphingobacterium</taxon>
    </lineage>
</organism>
<proteinExistence type="inferred from homology"/>
<dbReference type="AlphaFoldDB" id="A0A380CUK6"/>
<dbReference type="Proteomes" id="UP000254893">
    <property type="component" value="Unassembled WGS sequence"/>
</dbReference>
<dbReference type="GO" id="GO:0006313">
    <property type="term" value="P:DNA transposition"/>
    <property type="evidence" value="ECO:0007669"/>
    <property type="project" value="UniProtKB-UniRule"/>
</dbReference>
<comment type="subcellular location">
    <subcellularLocation>
        <location evidence="1 9">Cytoplasm</location>
    </subcellularLocation>
</comment>
<dbReference type="InterPro" id="IPR010998">
    <property type="entry name" value="Integrase_recombinase_N"/>
</dbReference>
<feature type="active site" evidence="9">
    <location>
        <position position="261"/>
    </location>
</feature>
<dbReference type="GO" id="GO:0005737">
    <property type="term" value="C:cytoplasm"/>
    <property type="evidence" value="ECO:0007669"/>
    <property type="project" value="UniProtKB-SubCell"/>
</dbReference>
<dbReference type="InterPro" id="IPR044068">
    <property type="entry name" value="CB"/>
</dbReference>
<comment type="subunit">
    <text evidence="9">Forms a cyclic heterotetrameric complex composed of two molecules of XerC and two molecules of XerD.</text>
</comment>
<evidence type="ECO:0000256" key="7">
    <source>
        <dbReference type="ARBA" id="ARBA00023172"/>
    </source>
</evidence>
<evidence type="ECO:0000313" key="12">
    <source>
        <dbReference type="EMBL" id="SUJ29300.1"/>
    </source>
</evidence>
<gene>
    <name evidence="12" type="primary">xerC_2</name>
    <name evidence="9" type="synonym">xerC</name>
    <name evidence="12" type="ORF">NCTC11388_04594</name>
</gene>
<feature type="active site" description="O-(3'-phospho-DNA)-tyrosine intermediate" evidence="9">
    <location>
        <position position="293"/>
    </location>
</feature>
<reference evidence="12 13" key="1">
    <citation type="submission" date="2018-06" db="EMBL/GenBank/DDBJ databases">
        <authorList>
            <consortium name="Pathogen Informatics"/>
            <person name="Doyle S."/>
        </authorList>
    </citation>
    <scope>NUCLEOTIDE SEQUENCE [LARGE SCALE GENOMIC DNA]</scope>
    <source>
        <strain evidence="12 13">NCTC11388</strain>
    </source>
</reference>
<evidence type="ECO:0000256" key="8">
    <source>
        <dbReference type="ARBA" id="ARBA00023306"/>
    </source>
</evidence>
<dbReference type="Pfam" id="PF00589">
    <property type="entry name" value="Phage_integrase"/>
    <property type="match status" value="1"/>
</dbReference>
<dbReference type="InterPro" id="IPR013762">
    <property type="entry name" value="Integrase-like_cat_sf"/>
</dbReference>
<evidence type="ECO:0000256" key="4">
    <source>
        <dbReference type="ARBA" id="ARBA00022829"/>
    </source>
</evidence>
<feature type="active site" evidence="9">
    <location>
        <position position="284"/>
    </location>
</feature>
<evidence type="ECO:0000313" key="13">
    <source>
        <dbReference type="Proteomes" id="UP000254893"/>
    </source>
</evidence>
<dbReference type="GO" id="GO:0007059">
    <property type="term" value="P:chromosome segregation"/>
    <property type="evidence" value="ECO:0007669"/>
    <property type="project" value="UniProtKB-UniRule"/>
</dbReference>
<keyword evidence="5 9" id="KW-0229">DNA integration</keyword>
<dbReference type="InterPro" id="IPR011010">
    <property type="entry name" value="DNA_brk_join_enz"/>
</dbReference>
<sequence length="312" mass="36476">MSFFIAFLFSNFPLIKKEDMYQQRFLNFLRFEKRYSNHTIEAYTHELNVFFTFLQDQHIPEEEAEHRVIRLYLSHLMEEGRQATSVNRSISALRTYYKFLQRESLTDQNPLALIKALKTPKKLPSVMEKDKMVGLLDQMEGAVDSFTDERDYLVLELLFGTGIRLTELLQIKITDIDFYNKNILILGKRNKERLVPVNHTLLEKLKIYIQQLDNQKIDNKTAFLIVTKEGKQAYPKMIYRIVHRYLSLISTQRKKSPHVLRHTFATALLDNGADLNAIKELLGHAGLAATQVYTHNSVERLKSVYKQAHPKA</sequence>
<keyword evidence="8 9" id="KW-0131">Cell cycle</keyword>
<dbReference type="Pfam" id="PF02899">
    <property type="entry name" value="Phage_int_SAM_1"/>
    <property type="match status" value="1"/>
</dbReference>
<dbReference type="InterPro" id="IPR002104">
    <property type="entry name" value="Integrase_catalytic"/>
</dbReference>
<feature type="active site" evidence="9">
    <location>
        <position position="188"/>
    </location>
</feature>
<dbReference type="PANTHER" id="PTHR30349:SF77">
    <property type="entry name" value="TYROSINE RECOMBINASE XERC"/>
    <property type="match status" value="1"/>
</dbReference>
<dbReference type="SUPFAM" id="SSF56349">
    <property type="entry name" value="DNA breaking-rejoining enzymes"/>
    <property type="match status" value="1"/>
</dbReference>
<dbReference type="InterPro" id="IPR050090">
    <property type="entry name" value="Tyrosine_recombinase_XerCD"/>
</dbReference>
<dbReference type="PANTHER" id="PTHR30349">
    <property type="entry name" value="PHAGE INTEGRASE-RELATED"/>
    <property type="match status" value="1"/>
</dbReference>
<accession>A0A380CUK6</accession>
<comment type="similarity">
    <text evidence="9">Belongs to the 'phage' integrase family. XerC subfamily.</text>
</comment>
<evidence type="ECO:0000256" key="9">
    <source>
        <dbReference type="HAMAP-Rule" id="MF_01808"/>
    </source>
</evidence>
<evidence type="ECO:0000256" key="1">
    <source>
        <dbReference type="ARBA" id="ARBA00004496"/>
    </source>
</evidence>
<keyword evidence="3 9" id="KW-0132">Cell division</keyword>
<dbReference type="PROSITE" id="PS51898">
    <property type="entry name" value="TYR_RECOMBINASE"/>
    <property type="match status" value="1"/>
</dbReference>
<dbReference type="InterPro" id="IPR004107">
    <property type="entry name" value="Integrase_SAM-like_N"/>
</dbReference>
<dbReference type="InterPro" id="IPR023009">
    <property type="entry name" value="Tyrosine_recombinase_XerC/XerD"/>
</dbReference>
<dbReference type="Gene3D" id="1.10.150.130">
    <property type="match status" value="1"/>
</dbReference>
<dbReference type="Gene3D" id="1.10.443.10">
    <property type="entry name" value="Intergrase catalytic core"/>
    <property type="match status" value="1"/>
</dbReference>
<dbReference type="PROSITE" id="PS51900">
    <property type="entry name" value="CB"/>
    <property type="match status" value="1"/>
</dbReference>
<evidence type="ECO:0000256" key="6">
    <source>
        <dbReference type="ARBA" id="ARBA00023125"/>
    </source>
</evidence>
<keyword evidence="4 9" id="KW-0159">Chromosome partition</keyword>
<dbReference type="HAMAP" id="MF_01808">
    <property type="entry name" value="Recomb_XerC_XerD"/>
    <property type="match status" value="1"/>
</dbReference>